<accession>A0A6H1ZMU4</accession>
<dbReference type="EMBL" id="MT144091">
    <property type="protein sequence ID" value="QJA48595.1"/>
    <property type="molecule type" value="Genomic_DNA"/>
</dbReference>
<gene>
    <name evidence="1" type="ORF">TM448A01029_0023</name>
    <name evidence="2" type="ORF">TM448B01253_0003</name>
</gene>
<evidence type="ECO:0000313" key="2">
    <source>
        <dbReference type="EMBL" id="QJH98257.1"/>
    </source>
</evidence>
<name>A0A6H1ZMU4_9ZZZZ</name>
<evidence type="ECO:0000313" key="1">
    <source>
        <dbReference type="EMBL" id="QJA48595.1"/>
    </source>
</evidence>
<sequence>MALKTEWQWHYLERDHVEAAANAGTLRVKLPVREQISAIEVEIRAIRHVTGYIYTTPIYSLPEKIEVIADGAKILYSMVPETAMFVHFFTMKTVPYLELSMTGYSWNVFRVKIPFGRHLRDEEWMLDTSVYNNVYLEIPWALPIASWTTFTFQYTIRYLRPIQKLSPKGFVRSRDIEYGAHGWTAAGHYYVDLPLKYPWRVLGCRIWDPDQKVENDITHIKLDIDDGRLVLVDDDLDDLVLIDTERLPYPIHVHYMHNHLAAVTTNHVYTCLGYGQELSGMLMGGTQGSLFHEGFFGQEVAYWVYDHLGAAVDSRANLTIHGAMYFCNVMIKDWFGGEPFPVEEHSEAQIDYTHGAFTVDDLRTWIQEYCPMSI</sequence>
<proteinExistence type="predicted"/>
<protein>
    <submittedName>
        <fullName evidence="1">Uncharacterized protein</fullName>
    </submittedName>
</protein>
<dbReference type="EMBL" id="MT144724">
    <property type="protein sequence ID" value="QJH98257.1"/>
    <property type="molecule type" value="Genomic_DNA"/>
</dbReference>
<reference evidence="1" key="1">
    <citation type="submission" date="2020-03" db="EMBL/GenBank/DDBJ databases">
        <title>The deep terrestrial virosphere.</title>
        <authorList>
            <person name="Holmfeldt K."/>
            <person name="Nilsson E."/>
            <person name="Simone D."/>
            <person name="Lopez-Fernandez M."/>
            <person name="Wu X."/>
            <person name="de Brujin I."/>
            <person name="Lundin D."/>
            <person name="Andersson A."/>
            <person name="Bertilsson S."/>
            <person name="Dopson M."/>
        </authorList>
    </citation>
    <scope>NUCLEOTIDE SEQUENCE</scope>
    <source>
        <strain evidence="1">TM448A01029</strain>
        <strain evidence="2">TM448B01253</strain>
    </source>
</reference>
<organism evidence="1">
    <name type="scientific">viral metagenome</name>
    <dbReference type="NCBI Taxonomy" id="1070528"/>
    <lineage>
        <taxon>unclassified sequences</taxon>
        <taxon>metagenomes</taxon>
        <taxon>organismal metagenomes</taxon>
    </lineage>
</organism>
<dbReference type="AlphaFoldDB" id="A0A6H1ZMU4"/>